<evidence type="ECO:0000256" key="4">
    <source>
        <dbReference type="ARBA" id="ARBA00022833"/>
    </source>
</evidence>
<proteinExistence type="predicted"/>
<feature type="repeat" description="ANK" evidence="6">
    <location>
        <begin position="100"/>
        <end position="132"/>
    </location>
</feature>
<organism evidence="13 14">
    <name type="scientific">Aquilegia coerulea</name>
    <name type="common">Rocky mountain columbine</name>
    <dbReference type="NCBI Taxonomy" id="218851"/>
    <lineage>
        <taxon>Eukaryota</taxon>
        <taxon>Viridiplantae</taxon>
        <taxon>Streptophyta</taxon>
        <taxon>Embryophyta</taxon>
        <taxon>Tracheophyta</taxon>
        <taxon>Spermatophyta</taxon>
        <taxon>Magnoliopsida</taxon>
        <taxon>Ranunculales</taxon>
        <taxon>Ranunculaceae</taxon>
        <taxon>Thalictroideae</taxon>
        <taxon>Aquilegia</taxon>
    </lineage>
</organism>
<keyword evidence="7" id="KW-0694">RNA-binding</keyword>
<name>A0A2G5C579_AQUCA</name>
<dbReference type="EMBL" id="KZ305118">
    <property type="protein sequence ID" value="PIA25957.1"/>
    <property type="molecule type" value="Genomic_DNA"/>
</dbReference>
<reference evidence="13 14" key="1">
    <citation type="submission" date="2017-09" db="EMBL/GenBank/DDBJ databases">
        <title>WGS assembly of Aquilegia coerulea Goldsmith.</title>
        <authorList>
            <person name="Hodges S."/>
            <person name="Kramer E."/>
            <person name="Nordborg M."/>
            <person name="Tomkins J."/>
            <person name="Borevitz J."/>
            <person name="Derieg N."/>
            <person name="Yan J."/>
            <person name="Mihaltcheva S."/>
            <person name="Hayes R.D."/>
            <person name="Rokhsar D."/>
        </authorList>
    </citation>
    <scope>NUCLEOTIDE SEQUENCE [LARGE SCALE GENOMIC DNA]</scope>
    <source>
        <strain evidence="14">cv. Goldsmith</strain>
    </source>
</reference>
<dbReference type="AlphaFoldDB" id="A0A2G5C579"/>
<dbReference type="PANTHER" id="PTHR24203">
    <property type="entry name" value="ANKYRIN REPEAT FAMILY PROTEIN"/>
    <property type="match status" value="1"/>
</dbReference>
<evidence type="ECO:0000256" key="5">
    <source>
        <dbReference type="ARBA" id="ARBA00023043"/>
    </source>
</evidence>
<evidence type="ECO:0000256" key="2">
    <source>
        <dbReference type="ARBA" id="ARBA00022737"/>
    </source>
</evidence>
<evidence type="ECO:0000256" key="8">
    <source>
        <dbReference type="PROSITE-ProRule" id="PRU00723"/>
    </source>
</evidence>
<dbReference type="OrthoDB" id="673776at2759"/>
<sequence length="808" mass="90756">MDGDIVSLAALLMVIPEKVMASIMVLRPDGGLASKEKTTIYECLIREAMYIGQKEGSPKASKRTELLSNSERRRFLLCEIELLQFFGATFLQRPSTPDRRVISPLIRASQAGDEEVIKLLLKTNIDVNETDGEGNSALHWYLKSSSNTKKLSVLLLLMKHGANINQRNSLGLTPIHIAASNGYCEALQILLLKDSNSVDAVSKLKETPLFFAVKNDFINCAQLLLRYGANTQTLNLRKQRPIDLAKSQDMRFLLNQNIHFWSKPIRLKENTSWVNDYQSDSVGEMFKLLFDNKMETLSSKKLSPTAKTKICKYLRSPGGCVGGDNCPYAHGEEELSWGKLRHQSEKLERKVFIGGLPQNVDSDNLREYFEDKFGIVEDAVVIRSQEGDQIHSRGFGFVTFKNKDSVAAAVQLHYVNIGAKNVEIKGAVSKSDLLSEVLKTKSKDDQQSQGAADPNKVQVAEERHEHNSLSQPHLKINLTSKDQNLPSWITTLTKWLPGFLKDVYRRSKKGEWYALSSLKLDFQNKCGLKLDHSSVGYSKLSDFMESFPGICRMKLVPVKGRNPASHMVLLPSLQLPPKHSEFLQIMESNGHSDSPSVVETDDDDTTFSRLSNIAMEVNVNSSHVGPKDGTSSCFAQDGKQIDKGKDNTSDPDPRLNKSVDWDKIPYGQPSRRNKGQEVGKHGVGGHGEQGNYTLLMALSSDKFSYFARQPDFFQEYSNKCLQRSKCFRCKNNEMRWANYPCGHVLWCNDCLYWIYGEGPRSNTCVICNAKVERCKPLPRNEQKRPGSATPDNVAFPPWNLKTASTIPR</sequence>
<evidence type="ECO:0000256" key="9">
    <source>
        <dbReference type="SAM" id="MobiDB-lite"/>
    </source>
</evidence>
<dbReference type="Gene3D" id="3.30.70.330">
    <property type="match status" value="1"/>
</dbReference>
<feature type="region of interest" description="Disordered" evidence="9">
    <location>
        <begin position="778"/>
        <end position="808"/>
    </location>
</feature>
<feature type="compositionally biased region" description="Basic and acidic residues" evidence="9">
    <location>
        <begin position="639"/>
        <end position="663"/>
    </location>
</feature>
<dbReference type="GO" id="GO:0008270">
    <property type="term" value="F:zinc ion binding"/>
    <property type="evidence" value="ECO:0007669"/>
    <property type="project" value="UniProtKB-KW"/>
</dbReference>
<keyword evidence="2" id="KW-0677">Repeat</keyword>
<feature type="zinc finger region" description="C3H1-type" evidence="8">
    <location>
        <begin position="305"/>
        <end position="333"/>
    </location>
</feature>
<evidence type="ECO:0000256" key="6">
    <source>
        <dbReference type="PROSITE-ProRule" id="PRU00023"/>
    </source>
</evidence>
<feature type="compositionally biased region" description="Polar residues" evidence="9">
    <location>
        <begin position="618"/>
        <end position="634"/>
    </location>
</feature>
<keyword evidence="1 8" id="KW-0479">Metal-binding</keyword>
<feature type="domain" description="RRM" evidence="10">
    <location>
        <begin position="349"/>
        <end position="429"/>
    </location>
</feature>
<dbReference type="Gene3D" id="3.30.40.10">
    <property type="entry name" value="Zinc/RING finger domain, C3HC4 (zinc finger)"/>
    <property type="match status" value="1"/>
</dbReference>
<dbReference type="InterPro" id="IPR025605">
    <property type="entry name" value="OST-HTH/LOTUS_dom"/>
</dbReference>
<dbReference type="SMART" id="SM00360">
    <property type="entry name" value="RRM"/>
    <property type="match status" value="1"/>
</dbReference>
<dbReference type="GO" id="GO:0003723">
    <property type="term" value="F:RNA binding"/>
    <property type="evidence" value="ECO:0007669"/>
    <property type="project" value="UniProtKB-UniRule"/>
</dbReference>
<protein>
    <recommendedName>
        <fullName evidence="15">RING-type E3 ubiquitin transferase</fullName>
    </recommendedName>
</protein>
<feature type="domain" description="C3H1-type" evidence="11">
    <location>
        <begin position="305"/>
        <end position="333"/>
    </location>
</feature>
<keyword evidence="4 8" id="KW-0862">Zinc</keyword>
<dbReference type="Gene3D" id="4.10.1000.10">
    <property type="entry name" value="Zinc finger, CCCH-type"/>
    <property type="match status" value="1"/>
</dbReference>
<dbReference type="Proteomes" id="UP000230069">
    <property type="component" value="Unassembled WGS sequence"/>
</dbReference>
<dbReference type="Gene3D" id="1.25.40.20">
    <property type="entry name" value="Ankyrin repeat-containing domain"/>
    <property type="match status" value="2"/>
</dbReference>
<feature type="repeat" description="ANK" evidence="6">
    <location>
        <begin position="133"/>
        <end position="169"/>
    </location>
</feature>
<dbReference type="InterPro" id="IPR036855">
    <property type="entry name" value="Znf_CCCH_sf"/>
</dbReference>
<dbReference type="InterPro" id="IPR000504">
    <property type="entry name" value="RRM_dom"/>
</dbReference>
<dbReference type="GO" id="GO:0010468">
    <property type="term" value="P:regulation of gene expression"/>
    <property type="evidence" value="ECO:0007669"/>
    <property type="project" value="UniProtKB-ARBA"/>
</dbReference>
<feature type="region of interest" description="Disordered" evidence="9">
    <location>
        <begin position="440"/>
        <end position="470"/>
    </location>
</feature>
<dbReference type="STRING" id="218851.A0A2G5C579"/>
<keyword evidence="3 8" id="KW-0863">Zinc-finger</keyword>
<dbReference type="PROSITE" id="PS51644">
    <property type="entry name" value="HTH_OST"/>
    <property type="match status" value="1"/>
</dbReference>
<dbReference type="SMART" id="SM00248">
    <property type="entry name" value="ANK"/>
    <property type="match status" value="4"/>
</dbReference>
<dbReference type="SUPFAM" id="SSF54928">
    <property type="entry name" value="RNA-binding domain, RBD"/>
    <property type="match status" value="1"/>
</dbReference>
<gene>
    <name evidence="13" type="ORF">AQUCO_10200019v1</name>
</gene>
<dbReference type="SUPFAM" id="SSF48403">
    <property type="entry name" value="Ankyrin repeat"/>
    <property type="match status" value="1"/>
</dbReference>
<dbReference type="InterPro" id="IPR000571">
    <property type="entry name" value="Znf_CCCH"/>
</dbReference>
<dbReference type="Pfam" id="PF12872">
    <property type="entry name" value="OST-HTH"/>
    <property type="match status" value="1"/>
</dbReference>
<dbReference type="PROSITE" id="PS50088">
    <property type="entry name" value="ANK_REPEAT"/>
    <property type="match status" value="3"/>
</dbReference>
<dbReference type="PROSITE" id="PS50102">
    <property type="entry name" value="RRM"/>
    <property type="match status" value="1"/>
</dbReference>
<dbReference type="Pfam" id="PF00076">
    <property type="entry name" value="RRM_1"/>
    <property type="match status" value="1"/>
</dbReference>
<feature type="repeat" description="ANK" evidence="6">
    <location>
        <begin position="170"/>
        <end position="203"/>
    </location>
</feature>
<dbReference type="Pfam" id="PF13637">
    <property type="entry name" value="Ank_4"/>
    <property type="match status" value="1"/>
</dbReference>
<evidence type="ECO:0008006" key="15">
    <source>
        <dbReference type="Google" id="ProtNLM"/>
    </source>
</evidence>
<feature type="region of interest" description="Disordered" evidence="9">
    <location>
        <begin position="618"/>
        <end position="686"/>
    </location>
</feature>
<evidence type="ECO:0000256" key="1">
    <source>
        <dbReference type="ARBA" id="ARBA00022723"/>
    </source>
</evidence>
<dbReference type="PROSITE" id="PS50297">
    <property type="entry name" value="ANK_REP_REGION"/>
    <property type="match status" value="1"/>
</dbReference>
<dbReference type="PANTHER" id="PTHR24203:SF86">
    <property type="entry name" value="PROTEASOME 26S SUBUNIT, NON-ATPASE 10"/>
    <property type="match status" value="1"/>
</dbReference>
<dbReference type="Pfam" id="PF13920">
    <property type="entry name" value="zf-C3HC4_3"/>
    <property type="match status" value="1"/>
</dbReference>
<dbReference type="InterPro" id="IPR036770">
    <property type="entry name" value="Ankyrin_rpt-contain_sf"/>
</dbReference>
<keyword evidence="14" id="KW-1185">Reference proteome</keyword>
<evidence type="ECO:0000259" key="11">
    <source>
        <dbReference type="PROSITE" id="PS50103"/>
    </source>
</evidence>
<evidence type="ECO:0000313" key="13">
    <source>
        <dbReference type="EMBL" id="PIA25957.1"/>
    </source>
</evidence>
<keyword evidence="5 6" id="KW-0040">ANK repeat</keyword>
<evidence type="ECO:0000256" key="7">
    <source>
        <dbReference type="PROSITE-ProRule" id="PRU00176"/>
    </source>
</evidence>
<dbReference type="SUPFAM" id="SSF90229">
    <property type="entry name" value="CCCH zinc finger"/>
    <property type="match status" value="1"/>
</dbReference>
<evidence type="ECO:0000259" key="10">
    <source>
        <dbReference type="PROSITE" id="PS50102"/>
    </source>
</evidence>
<evidence type="ECO:0000256" key="3">
    <source>
        <dbReference type="ARBA" id="ARBA00022771"/>
    </source>
</evidence>
<dbReference type="InterPro" id="IPR012677">
    <property type="entry name" value="Nucleotide-bd_a/b_plait_sf"/>
</dbReference>
<evidence type="ECO:0000259" key="12">
    <source>
        <dbReference type="PROSITE" id="PS51644"/>
    </source>
</evidence>
<dbReference type="CDD" id="cd08824">
    <property type="entry name" value="LOTUS"/>
    <property type="match status" value="1"/>
</dbReference>
<dbReference type="InterPro" id="IPR035979">
    <property type="entry name" value="RBD_domain_sf"/>
</dbReference>
<dbReference type="Pfam" id="PF12796">
    <property type="entry name" value="Ank_2"/>
    <property type="match status" value="1"/>
</dbReference>
<evidence type="ECO:0000313" key="14">
    <source>
        <dbReference type="Proteomes" id="UP000230069"/>
    </source>
</evidence>
<dbReference type="InterPro" id="IPR013083">
    <property type="entry name" value="Znf_RING/FYVE/PHD"/>
</dbReference>
<feature type="domain" description="HTH OST-type" evidence="12">
    <location>
        <begin position="492"/>
        <end position="572"/>
    </location>
</feature>
<dbReference type="PROSITE" id="PS50103">
    <property type="entry name" value="ZF_C3H1"/>
    <property type="match status" value="1"/>
</dbReference>
<dbReference type="InParanoid" id="A0A2G5C579"/>
<accession>A0A2G5C579</accession>
<dbReference type="InterPro" id="IPR002110">
    <property type="entry name" value="Ankyrin_rpt"/>
</dbReference>